<name>A0A8J8CBT4_9ARCH</name>
<evidence type="ECO:0000256" key="4">
    <source>
        <dbReference type="ARBA" id="ARBA00022827"/>
    </source>
</evidence>
<dbReference type="InterPro" id="IPR029035">
    <property type="entry name" value="DHS-like_NAD/FAD-binding_dom"/>
</dbReference>
<dbReference type="SMART" id="SM00893">
    <property type="entry name" value="ETF"/>
    <property type="match status" value="1"/>
</dbReference>
<dbReference type="GO" id="GO:0009055">
    <property type="term" value="F:electron transfer activity"/>
    <property type="evidence" value="ECO:0007669"/>
    <property type="project" value="InterPro"/>
</dbReference>
<gene>
    <name evidence="7" type="ORF">J9259_07720</name>
    <name evidence="8" type="ORF">KIY12_02120</name>
</gene>
<evidence type="ECO:0000259" key="6">
    <source>
        <dbReference type="SMART" id="SM00893"/>
    </source>
</evidence>
<evidence type="ECO:0000313" key="8">
    <source>
        <dbReference type="EMBL" id="MBX8643514.1"/>
    </source>
</evidence>
<dbReference type="PANTHER" id="PTHR43153:SF1">
    <property type="entry name" value="ELECTRON TRANSFER FLAVOPROTEIN SUBUNIT ALPHA, MITOCHONDRIAL"/>
    <property type="match status" value="1"/>
</dbReference>
<dbReference type="Pfam" id="PF01012">
    <property type="entry name" value="ETF"/>
    <property type="match status" value="1"/>
</dbReference>
<accession>A0A8J8CBT4</accession>
<keyword evidence="4" id="KW-0274">FAD</keyword>
<dbReference type="InterPro" id="IPR014729">
    <property type="entry name" value="Rossmann-like_a/b/a_fold"/>
</dbReference>
<dbReference type="InterPro" id="IPR033947">
    <property type="entry name" value="ETF_alpha_N"/>
</dbReference>
<dbReference type="InterPro" id="IPR014731">
    <property type="entry name" value="ETF_asu_C"/>
</dbReference>
<dbReference type="EMBL" id="JAGVSJ010000024">
    <property type="protein sequence ID" value="MBX8632384.1"/>
    <property type="molecule type" value="Genomic_DNA"/>
</dbReference>
<comment type="similarity">
    <text evidence="1">Belongs to the ETF alpha-subunit/FixB family.</text>
</comment>
<reference evidence="7" key="1">
    <citation type="submission" date="2021-04" db="EMBL/GenBank/DDBJ databases">
        <title>Genomic insights into ecological role and evolution of a novel Thermoplasmata order Candidatus Sysuiplasmatales.</title>
        <authorList>
            <person name="Yuan Y."/>
        </authorList>
    </citation>
    <scope>NUCLEOTIDE SEQUENCE</scope>
    <source>
        <strain evidence="8">TUT19-bin139</strain>
        <strain evidence="7">YP2-bin.285</strain>
    </source>
</reference>
<proteinExistence type="inferred from homology"/>
<organism evidence="7 9">
    <name type="scientific">Candidatus Sysuiplasma superficiale</name>
    <dbReference type="NCBI Taxonomy" id="2823368"/>
    <lineage>
        <taxon>Archaea</taxon>
        <taxon>Methanobacteriati</taxon>
        <taxon>Thermoplasmatota</taxon>
        <taxon>Thermoplasmata</taxon>
        <taxon>Candidatus Sysuiplasmatales</taxon>
        <taxon>Candidatus Sysuiplasmataceae</taxon>
        <taxon>Candidatus Sysuiplasma</taxon>
    </lineage>
</organism>
<dbReference type="InterPro" id="IPR014730">
    <property type="entry name" value="ETF_a/b_N"/>
</dbReference>
<sequence>MSEAMVVAQQRGGELNETTLECIGAAREIAGAGGRVTVLAVGHRTEGVVARLSECDCDSIVYVDNPVLQDYTYDAYREVLKRVIERVKPEIILAPYTSLGMDLYPGLSVEMDIPLISDCISMKREDGKVIARRQLYGGKIEADYSVDGRCILTVRPGTQRKCGSGRPSKAAETVDLAGLHARTSVVGYETPPKEDVEIDKARIVISVGRGIEKKENLPLFEDLVRHIDGAVLAGSRPVIDSGWLPKGRQVGVSGKTVKPKLYIALGISGAIQHLSGMSGSEFIVAVNRDRDAPIFKVANVGIVDDIFKFVPALINQLGK</sequence>
<keyword evidence="3" id="KW-0285">Flavoprotein</keyword>
<dbReference type="PIRSF" id="PIRSF000089">
    <property type="entry name" value="Electra_flavoP_a"/>
    <property type="match status" value="1"/>
</dbReference>
<dbReference type="InterPro" id="IPR018206">
    <property type="entry name" value="ETF_asu_C_CS"/>
</dbReference>
<dbReference type="Pfam" id="PF00766">
    <property type="entry name" value="ETF_alpha"/>
    <property type="match status" value="1"/>
</dbReference>
<dbReference type="GO" id="GO:0050660">
    <property type="term" value="F:flavin adenine dinucleotide binding"/>
    <property type="evidence" value="ECO:0007669"/>
    <property type="project" value="InterPro"/>
</dbReference>
<dbReference type="CDD" id="cd01715">
    <property type="entry name" value="ETF_alpha"/>
    <property type="match status" value="1"/>
</dbReference>
<dbReference type="Gene3D" id="3.40.50.620">
    <property type="entry name" value="HUPs"/>
    <property type="match status" value="1"/>
</dbReference>
<dbReference type="PANTHER" id="PTHR43153">
    <property type="entry name" value="ELECTRON TRANSFER FLAVOPROTEIN ALPHA"/>
    <property type="match status" value="1"/>
</dbReference>
<dbReference type="SUPFAM" id="SSF52467">
    <property type="entry name" value="DHS-like NAD/FAD-binding domain"/>
    <property type="match status" value="1"/>
</dbReference>
<evidence type="ECO:0000313" key="9">
    <source>
        <dbReference type="Proteomes" id="UP000716004"/>
    </source>
</evidence>
<comment type="caution">
    <text evidence="7">The sequence shown here is derived from an EMBL/GenBank/DDBJ whole genome shotgun (WGS) entry which is preliminary data.</text>
</comment>
<protein>
    <submittedName>
        <fullName evidence="7">Electron transfer flavoprotein subunit alpha/FixB family protein</fullName>
    </submittedName>
</protein>
<evidence type="ECO:0000256" key="5">
    <source>
        <dbReference type="ARBA" id="ARBA00022982"/>
    </source>
</evidence>
<dbReference type="AlphaFoldDB" id="A0A8J8CBT4"/>
<dbReference type="EMBL" id="JAHEAC010000010">
    <property type="protein sequence ID" value="MBX8643514.1"/>
    <property type="molecule type" value="Genomic_DNA"/>
</dbReference>
<evidence type="ECO:0000256" key="3">
    <source>
        <dbReference type="ARBA" id="ARBA00022630"/>
    </source>
</evidence>
<feature type="domain" description="Electron transfer flavoprotein alpha/beta-subunit N-terminal" evidence="6">
    <location>
        <begin position="4"/>
        <end position="189"/>
    </location>
</feature>
<dbReference type="PROSITE" id="PS00696">
    <property type="entry name" value="ETF_ALPHA"/>
    <property type="match status" value="1"/>
</dbReference>
<evidence type="ECO:0000256" key="2">
    <source>
        <dbReference type="ARBA" id="ARBA00022448"/>
    </source>
</evidence>
<dbReference type="Gene3D" id="3.40.50.1220">
    <property type="entry name" value="TPP-binding domain"/>
    <property type="match status" value="1"/>
</dbReference>
<dbReference type="Proteomes" id="UP000750197">
    <property type="component" value="Unassembled WGS sequence"/>
</dbReference>
<evidence type="ECO:0000313" key="7">
    <source>
        <dbReference type="EMBL" id="MBX8632384.1"/>
    </source>
</evidence>
<evidence type="ECO:0000256" key="1">
    <source>
        <dbReference type="ARBA" id="ARBA00005817"/>
    </source>
</evidence>
<dbReference type="Proteomes" id="UP000716004">
    <property type="component" value="Unassembled WGS sequence"/>
</dbReference>
<dbReference type="GO" id="GO:0033539">
    <property type="term" value="P:fatty acid beta-oxidation using acyl-CoA dehydrogenase"/>
    <property type="evidence" value="ECO:0007669"/>
    <property type="project" value="TreeGrafter"/>
</dbReference>
<dbReference type="InterPro" id="IPR001308">
    <property type="entry name" value="ETF_a/FixB"/>
</dbReference>
<keyword evidence="2" id="KW-0813">Transport</keyword>
<keyword evidence="5" id="KW-0249">Electron transport</keyword>
<dbReference type="SUPFAM" id="SSF52402">
    <property type="entry name" value="Adenine nucleotide alpha hydrolases-like"/>
    <property type="match status" value="1"/>
</dbReference>